<evidence type="ECO:0000256" key="1">
    <source>
        <dbReference type="ARBA" id="ARBA00034127"/>
    </source>
</evidence>
<dbReference type="GO" id="GO:0005634">
    <property type="term" value="C:nucleus"/>
    <property type="evidence" value="ECO:0007669"/>
    <property type="project" value="TreeGrafter"/>
</dbReference>
<organism evidence="2 3">
    <name type="scientific">Lasiosphaeria ovina</name>
    <dbReference type="NCBI Taxonomy" id="92902"/>
    <lineage>
        <taxon>Eukaryota</taxon>
        <taxon>Fungi</taxon>
        <taxon>Dikarya</taxon>
        <taxon>Ascomycota</taxon>
        <taxon>Pezizomycotina</taxon>
        <taxon>Sordariomycetes</taxon>
        <taxon>Sordariomycetidae</taxon>
        <taxon>Sordariales</taxon>
        <taxon>Lasiosphaeriaceae</taxon>
        <taxon>Lasiosphaeria</taxon>
    </lineage>
</organism>
<accession>A0AAE0KHF7</accession>
<dbReference type="Proteomes" id="UP001287356">
    <property type="component" value="Unassembled WGS sequence"/>
</dbReference>
<keyword evidence="3" id="KW-1185">Reference proteome</keyword>
<dbReference type="InterPro" id="IPR021346">
    <property type="entry name" value="Tma16"/>
</dbReference>
<dbReference type="AlphaFoldDB" id="A0AAE0KHF7"/>
<protein>
    <submittedName>
        <fullName evidence="2">Translation machinery-associated protein 16</fullName>
    </submittedName>
</protein>
<comment type="caution">
    <text evidence="2">The sequence shown here is derived from an EMBL/GenBank/DDBJ whole genome shotgun (WGS) entry which is preliminary data.</text>
</comment>
<evidence type="ECO:0000313" key="2">
    <source>
        <dbReference type="EMBL" id="KAK3376641.1"/>
    </source>
</evidence>
<comment type="similarity">
    <text evidence="1">Belongs to the TMA16 family.</text>
</comment>
<dbReference type="Pfam" id="PF11176">
    <property type="entry name" value="Tma16"/>
    <property type="match status" value="1"/>
</dbReference>
<reference evidence="2" key="2">
    <citation type="submission" date="2023-06" db="EMBL/GenBank/DDBJ databases">
        <authorList>
            <consortium name="Lawrence Berkeley National Laboratory"/>
            <person name="Haridas S."/>
            <person name="Hensen N."/>
            <person name="Bonometti L."/>
            <person name="Westerberg I."/>
            <person name="Brannstrom I.O."/>
            <person name="Guillou S."/>
            <person name="Cros-Aarteil S."/>
            <person name="Calhoun S."/>
            <person name="Kuo A."/>
            <person name="Mondo S."/>
            <person name="Pangilinan J."/>
            <person name="Riley R."/>
            <person name="Labutti K."/>
            <person name="Andreopoulos B."/>
            <person name="Lipzen A."/>
            <person name="Chen C."/>
            <person name="Yanf M."/>
            <person name="Daum C."/>
            <person name="Ng V."/>
            <person name="Clum A."/>
            <person name="Steindorff A."/>
            <person name="Ohm R."/>
            <person name="Martin F."/>
            <person name="Silar P."/>
            <person name="Natvig D."/>
            <person name="Lalanne C."/>
            <person name="Gautier V."/>
            <person name="Ament-Velasquez S.L."/>
            <person name="Kruys A."/>
            <person name="Hutchinson M.I."/>
            <person name="Powell A.J."/>
            <person name="Barry K."/>
            <person name="Miller A.N."/>
            <person name="Grigoriev I.V."/>
            <person name="Debuchy R."/>
            <person name="Gladieux P."/>
            <person name="Thoren M.H."/>
            <person name="Johannesson H."/>
        </authorList>
    </citation>
    <scope>NUCLEOTIDE SEQUENCE</scope>
    <source>
        <strain evidence="2">CBS 958.72</strain>
    </source>
</reference>
<dbReference type="PANTHER" id="PTHR13349:SF2">
    <property type="entry name" value="TRANSLATION MACHINERY-ASSOCIATED PROTEIN 16"/>
    <property type="match status" value="1"/>
</dbReference>
<dbReference type="InterPro" id="IPR038356">
    <property type="entry name" value="Tma16_sf"/>
</dbReference>
<proteinExistence type="inferred from homology"/>
<evidence type="ECO:0000313" key="3">
    <source>
        <dbReference type="Proteomes" id="UP001287356"/>
    </source>
</evidence>
<name>A0AAE0KHF7_9PEZI</name>
<sequence length="179" mass="20933">MPNTLEKTRKKILRKRGGVLDGLHQNSRDSQRLHTAQGRDERLEAIARSRRRRDKPIIARVTYFQEAVRQNDNKPLTLEAIQAKISEFVHQFDEEYENMKKARRAGRAPGPKEDMLKLRIATLQKEYQNGYYLPDLTDENNLQVLDRWDKSWTYLANLAWVKITTTGTVKPTLFPPQSN</sequence>
<gene>
    <name evidence="2" type="ORF">B0T24DRAFT_223920</name>
</gene>
<dbReference type="Gene3D" id="1.20.1440.170">
    <property type="entry name" value="Translation machinery-associated protein 16-like"/>
    <property type="match status" value="1"/>
</dbReference>
<reference evidence="2" key="1">
    <citation type="journal article" date="2023" name="Mol. Phylogenet. Evol.">
        <title>Genome-scale phylogeny and comparative genomics of the fungal order Sordariales.</title>
        <authorList>
            <person name="Hensen N."/>
            <person name="Bonometti L."/>
            <person name="Westerberg I."/>
            <person name="Brannstrom I.O."/>
            <person name="Guillou S."/>
            <person name="Cros-Aarteil S."/>
            <person name="Calhoun S."/>
            <person name="Haridas S."/>
            <person name="Kuo A."/>
            <person name="Mondo S."/>
            <person name="Pangilinan J."/>
            <person name="Riley R."/>
            <person name="LaButti K."/>
            <person name="Andreopoulos B."/>
            <person name="Lipzen A."/>
            <person name="Chen C."/>
            <person name="Yan M."/>
            <person name="Daum C."/>
            <person name="Ng V."/>
            <person name="Clum A."/>
            <person name="Steindorff A."/>
            <person name="Ohm R.A."/>
            <person name="Martin F."/>
            <person name="Silar P."/>
            <person name="Natvig D.O."/>
            <person name="Lalanne C."/>
            <person name="Gautier V."/>
            <person name="Ament-Velasquez S.L."/>
            <person name="Kruys A."/>
            <person name="Hutchinson M.I."/>
            <person name="Powell A.J."/>
            <person name="Barry K."/>
            <person name="Miller A.N."/>
            <person name="Grigoriev I.V."/>
            <person name="Debuchy R."/>
            <person name="Gladieux P."/>
            <person name="Hiltunen Thoren M."/>
            <person name="Johannesson H."/>
        </authorList>
    </citation>
    <scope>NUCLEOTIDE SEQUENCE</scope>
    <source>
        <strain evidence="2">CBS 958.72</strain>
    </source>
</reference>
<dbReference type="PANTHER" id="PTHR13349">
    <property type="entry name" value="TRANSLATION MACHINERY-ASSOCIATED PROTEIN 16"/>
    <property type="match status" value="1"/>
</dbReference>
<dbReference type="EMBL" id="JAULSN010000003">
    <property type="protein sequence ID" value="KAK3376641.1"/>
    <property type="molecule type" value="Genomic_DNA"/>
</dbReference>